<dbReference type="Pfam" id="PF16154">
    <property type="entry name" value="DUF4862"/>
    <property type="match status" value="1"/>
</dbReference>
<reference evidence="1 2" key="1">
    <citation type="submission" date="2020-08" db="EMBL/GenBank/DDBJ databases">
        <title>Genomic Encyclopedia of Type Strains, Phase IV (KMG-IV): sequencing the most valuable type-strain genomes for metagenomic binning, comparative biology and taxonomic classification.</title>
        <authorList>
            <person name="Goeker M."/>
        </authorList>
    </citation>
    <scope>NUCLEOTIDE SEQUENCE [LARGE SCALE GENOMIC DNA]</scope>
    <source>
        <strain evidence="1 2">DSM 18233</strain>
    </source>
</reference>
<dbReference type="AlphaFoldDB" id="A0A840RLS8"/>
<accession>A0A840RLS8</accession>
<comment type="caution">
    <text evidence="1">The sequence shown here is derived from an EMBL/GenBank/DDBJ whole genome shotgun (WGS) entry which is preliminary data.</text>
</comment>
<name>A0A840RLS8_9NEIS</name>
<organism evidence="1 2">
    <name type="scientific">Silvimonas terrae</name>
    <dbReference type="NCBI Taxonomy" id="300266"/>
    <lineage>
        <taxon>Bacteria</taxon>
        <taxon>Pseudomonadati</taxon>
        <taxon>Pseudomonadota</taxon>
        <taxon>Betaproteobacteria</taxon>
        <taxon>Neisseriales</taxon>
        <taxon>Chitinibacteraceae</taxon>
        <taxon>Silvimonas</taxon>
    </lineage>
</organism>
<evidence type="ECO:0008006" key="3">
    <source>
        <dbReference type="Google" id="ProtNLM"/>
    </source>
</evidence>
<sequence length="324" mass="35034">MQNLKTGYTVGAYTCAPSFHQGSAQEESRFWKQLAQMPLVGGVEQPCLDELHPLGDDFLLSHLAPHWHVVLTAIMGTMQKRQVQRDFGLASENEEARVAAVRFMAHIFAKTRKLNDHAGRAVVRAVELHSAPASGVAISGLAASAFLRSLAEIASWDWECPLVVEHCDSRTGIEPRKGFLSLEEEIQVVHAVAADFPQRQIGLCVNWARSVLETHSKDTPLTHIAQCQRAGLLKGLMFSGTAAVGEYGPWTDLHAPFAPFAGARFACPDSLLGVRDATACFQQAPANTLEFAGIKLLAINPHAELAERLGIIEDGVTALSLAAA</sequence>
<gene>
    <name evidence="1" type="ORF">HNQ50_004322</name>
</gene>
<dbReference type="EMBL" id="JACHHN010000012">
    <property type="protein sequence ID" value="MBB5193564.1"/>
    <property type="molecule type" value="Genomic_DNA"/>
</dbReference>
<proteinExistence type="predicted"/>
<protein>
    <recommendedName>
        <fullName evidence="3">DUF4862 family protein</fullName>
    </recommendedName>
</protein>
<evidence type="ECO:0000313" key="2">
    <source>
        <dbReference type="Proteomes" id="UP000543030"/>
    </source>
</evidence>
<dbReference type="InterPro" id="IPR032344">
    <property type="entry name" value="DUF4862"/>
</dbReference>
<keyword evidence="2" id="KW-1185">Reference proteome</keyword>
<evidence type="ECO:0000313" key="1">
    <source>
        <dbReference type="EMBL" id="MBB5193564.1"/>
    </source>
</evidence>
<dbReference type="RefSeq" id="WP_184103289.1">
    <property type="nucleotide sequence ID" value="NZ_JACHHN010000012.1"/>
</dbReference>
<dbReference type="Proteomes" id="UP000543030">
    <property type="component" value="Unassembled WGS sequence"/>
</dbReference>